<evidence type="ECO:0000313" key="2">
    <source>
        <dbReference type="EMBL" id="OCH88303.1"/>
    </source>
</evidence>
<accession>A0A8E2DMQ1</accession>
<sequence>MASSNTTASASSTSIANTADDEFILPFEFSTNPNADMRTVNVKHVVAGAAEPEEFYKFFHPLTGVTTGVTSIHRRNLATQRWENAGEVEWTNNWTAHVYFGLERVNMKEVRQLHKRSSKSRRFKAKGIEYKWKIADNGTDLFCVNLRGKTIATWTQEDVTLRVIRSAEPILDRVVFTCFLNLWMKNINAW</sequence>
<dbReference type="EMBL" id="KV722456">
    <property type="protein sequence ID" value="OCH88303.1"/>
    <property type="molecule type" value="Genomic_DNA"/>
</dbReference>
<dbReference type="Proteomes" id="UP000250043">
    <property type="component" value="Unassembled WGS sequence"/>
</dbReference>
<dbReference type="OrthoDB" id="3132420at2759"/>
<dbReference type="Pfam" id="PF20236">
    <property type="entry name" value="DUF6593"/>
    <property type="match status" value="1"/>
</dbReference>
<name>A0A8E2DMQ1_9APHY</name>
<organism evidence="2 3">
    <name type="scientific">Obba rivulosa</name>
    <dbReference type="NCBI Taxonomy" id="1052685"/>
    <lineage>
        <taxon>Eukaryota</taxon>
        <taxon>Fungi</taxon>
        <taxon>Dikarya</taxon>
        <taxon>Basidiomycota</taxon>
        <taxon>Agaricomycotina</taxon>
        <taxon>Agaricomycetes</taxon>
        <taxon>Polyporales</taxon>
        <taxon>Gelatoporiaceae</taxon>
        <taxon>Obba</taxon>
    </lineage>
</organism>
<dbReference type="InterPro" id="IPR046528">
    <property type="entry name" value="DUF6593"/>
</dbReference>
<protein>
    <recommendedName>
        <fullName evidence="1">DUF6593 domain-containing protein</fullName>
    </recommendedName>
</protein>
<feature type="domain" description="DUF6593" evidence="1">
    <location>
        <begin position="56"/>
        <end position="179"/>
    </location>
</feature>
<proteinExistence type="predicted"/>
<evidence type="ECO:0000259" key="1">
    <source>
        <dbReference type="Pfam" id="PF20236"/>
    </source>
</evidence>
<evidence type="ECO:0000313" key="3">
    <source>
        <dbReference type="Proteomes" id="UP000250043"/>
    </source>
</evidence>
<gene>
    <name evidence="2" type="ORF">OBBRIDRAFT_94950</name>
</gene>
<keyword evidence="3" id="KW-1185">Reference proteome</keyword>
<reference evidence="2 3" key="1">
    <citation type="submission" date="2016-07" db="EMBL/GenBank/DDBJ databases">
        <title>Draft genome of the white-rot fungus Obba rivulosa 3A-2.</title>
        <authorList>
            <consortium name="DOE Joint Genome Institute"/>
            <person name="Miettinen O."/>
            <person name="Riley R."/>
            <person name="Acob R."/>
            <person name="Barry K."/>
            <person name="Cullen D."/>
            <person name="De Vries R."/>
            <person name="Hainaut M."/>
            <person name="Hatakka A."/>
            <person name="Henrissat B."/>
            <person name="Hilden K."/>
            <person name="Kuo R."/>
            <person name="Labutti K."/>
            <person name="Lipzen A."/>
            <person name="Makela M.R."/>
            <person name="Sandor L."/>
            <person name="Spatafora J.W."/>
            <person name="Grigoriev I.V."/>
            <person name="Hibbett D.S."/>
        </authorList>
    </citation>
    <scope>NUCLEOTIDE SEQUENCE [LARGE SCALE GENOMIC DNA]</scope>
    <source>
        <strain evidence="2 3">3A-2</strain>
    </source>
</reference>
<dbReference type="AlphaFoldDB" id="A0A8E2DMQ1"/>